<evidence type="ECO:0000256" key="7">
    <source>
        <dbReference type="ARBA" id="ARBA00022643"/>
    </source>
</evidence>
<dbReference type="Pfam" id="PF25487">
    <property type="entry name" value="ETR1_N"/>
    <property type="match status" value="1"/>
</dbReference>
<keyword evidence="11 20" id="KW-0418">Kinase</keyword>
<evidence type="ECO:0000256" key="9">
    <source>
        <dbReference type="ARBA" id="ARBA00022737"/>
    </source>
</evidence>
<proteinExistence type="predicted"/>
<evidence type="ECO:0000256" key="16">
    <source>
        <dbReference type="SAM" id="Coils"/>
    </source>
</evidence>
<dbReference type="PROSITE" id="PS50113">
    <property type="entry name" value="PAC"/>
    <property type="match status" value="1"/>
</dbReference>
<keyword evidence="16" id="KW-0175">Coiled coil</keyword>
<evidence type="ECO:0000256" key="3">
    <source>
        <dbReference type="ARBA" id="ARBA00022543"/>
    </source>
</evidence>
<comment type="caution">
    <text evidence="20">The sequence shown here is derived from an EMBL/GenBank/DDBJ whole genome shotgun (WGS) entry which is preliminary data.</text>
</comment>
<reference evidence="20" key="1">
    <citation type="journal article" date="2014" name="Int. J. Syst. Evol. Microbiol.">
        <title>Complete genome sequence of Corynebacterium casei LMG S-19264T (=DSM 44701T), isolated from a smear-ripened cheese.</title>
        <authorList>
            <consortium name="US DOE Joint Genome Institute (JGI-PGF)"/>
            <person name="Walter F."/>
            <person name="Albersmeier A."/>
            <person name="Kalinowski J."/>
            <person name="Ruckert C."/>
        </authorList>
    </citation>
    <scope>NUCLEOTIDE SEQUENCE</scope>
    <source>
        <strain evidence="20">CGMCC 1.14984</strain>
    </source>
</reference>
<evidence type="ECO:0000256" key="14">
    <source>
        <dbReference type="ARBA" id="ARBA00023026"/>
    </source>
</evidence>
<feature type="coiled-coil region" evidence="16">
    <location>
        <begin position="127"/>
        <end position="161"/>
    </location>
</feature>
<keyword evidence="7" id="KW-0288">FMN</keyword>
<evidence type="ECO:0000256" key="1">
    <source>
        <dbReference type="ARBA" id="ARBA00000085"/>
    </source>
</evidence>
<comment type="catalytic activity">
    <reaction evidence="1">
        <text>ATP + protein L-histidine = ADP + protein N-phospho-L-histidine.</text>
        <dbReference type="EC" id="2.7.13.3"/>
    </reaction>
</comment>
<dbReference type="Pfam" id="PF07536">
    <property type="entry name" value="HWE_HK"/>
    <property type="match status" value="1"/>
</dbReference>
<dbReference type="InterPro" id="IPR001610">
    <property type="entry name" value="PAC"/>
</dbReference>
<dbReference type="RefSeq" id="WP_229714507.1">
    <property type="nucleotide sequence ID" value="NZ_BMGZ01000001.1"/>
</dbReference>
<dbReference type="InterPro" id="IPR036890">
    <property type="entry name" value="HATPase_C_sf"/>
</dbReference>
<keyword evidence="15" id="KW-0675">Receptor</keyword>
<dbReference type="PANTHER" id="PTHR41523">
    <property type="entry name" value="TWO-COMPONENT SYSTEM SENSOR PROTEIN"/>
    <property type="match status" value="1"/>
</dbReference>
<evidence type="ECO:0000313" key="21">
    <source>
        <dbReference type="Proteomes" id="UP000621856"/>
    </source>
</evidence>
<evidence type="ECO:0000256" key="10">
    <source>
        <dbReference type="ARBA" id="ARBA00022741"/>
    </source>
</evidence>
<keyword evidence="12" id="KW-0067">ATP-binding</keyword>
<dbReference type="InterPro" id="IPR013655">
    <property type="entry name" value="PAS_fold_3"/>
</dbReference>
<dbReference type="InterPro" id="IPR011102">
    <property type="entry name" value="Sig_transdc_His_kinase_HWE"/>
</dbReference>
<dbReference type="SMART" id="SM00086">
    <property type="entry name" value="PAC"/>
    <property type="match status" value="1"/>
</dbReference>
<dbReference type="PROSITE" id="PS50112">
    <property type="entry name" value="PAS"/>
    <property type="match status" value="1"/>
</dbReference>
<evidence type="ECO:0000256" key="8">
    <source>
        <dbReference type="ARBA" id="ARBA00022679"/>
    </source>
</evidence>
<protein>
    <recommendedName>
        <fullName evidence="2">histidine kinase</fullName>
        <ecNumber evidence="2">2.7.13.3</ecNumber>
    </recommendedName>
</protein>
<keyword evidence="10" id="KW-0547">Nucleotide-binding</keyword>
<evidence type="ECO:0000259" key="19">
    <source>
        <dbReference type="PROSITE" id="PS50113"/>
    </source>
</evidence>
<dbReference type="Gene3D" id="3.30.450.20">
    <property type="entry name" value="PAS domain"/>
    <property type="match status" value="1"/>
</dbReference>
<dbReference type="InterPro" id="IPR035965">
    <property type="entry name" value="PAS-like_dom_sf"/>
</dbReference>
<evidence type="ECO:0000256" key="4">
    <source>
        <dbReference type="ARBA" id="ARBA00022553"/>
    </source>
</evidence>
<dbReference type="InterPro" id="IPR000700">
    <property type="entry name" value="PAS-assoc_C"/>
</dbReference>
<dbReference type="GO" id="GO:0009881">
    <property type="term" value="F:photoreceptor activity"/>
    <property type="evidence" value="ECO:0007669"/>
    <property type="project" value="UniProtKB-KW"/>
</dbReference>
<evidence type="ECO:0000256" key="17">
    <source>
        <dbReference type="SAM" id="Phobius"/>
    </source>
</evidence>
<evidence type="ECO:0000256" key="2">
    <source>
        <dbReference type="ARBA" id="ARBA00012438"/>
    </source>
</evidence>
<accession>A0A8J3A5N4</accession>
<dbReference type="SUPFAM" id="SSF55785">
    <property type="entry name" value="PYP-like sensor domain (PAS domain)"/>
    <property type="match status" value="1"/>
</dbReference>
<keyword evidence="13" id="KW-0157">Chromophore</keyword>
<feature type="domain" description="PAC" evidence="19">
    <location>
        <begin position="244"/>
        <end position="297"/>
    </location>
</feature>
<keyword evidence="9" id="KW-0677">Repeat</keyword>
<evidence type="ECO:0000259" key="18">
    <source>
        <dbReference type="PROSITE" id="PS50112"/>
    </source>
</evidence>
<dbReference type="SMART" id="SM00091">
    <property type="entry name" value="PAS"/>
    <property type="match status" value="1"/>
</dbReference>
<dbReference type="GO" id="GO:0005524">
    <property type="term" value="F:ATP binding"/>
    <property type="evidence" value="ECO:0007669"/>
    <property type="project" value="UniProtKB-KW"/>
</dbReference>
<keyword evidence="6" id="KW-0285">Flavoprotein</keyword>
<keyword evidence="8" id="KW-0808">Transferase</keyword>
<dbReference type="InterPro" id="IPR058544">
    <property type="entry name" value="ETR1_N"/>
</dbReference>
<feature type="domain" description="PAS" evidence="18">
    <location>
        <begin position="165"/>
        <end position="239"/>
    </location>
</feature>
<reference evidence="20" key="2">
    <citation type="submission" date="2020-09" db="EMBL/GenBank/DDBJ databases">
        <authorList>
            <person name="Sun Q."/>
            <person name="Zhou Y."/>
        </authorList>
    </citation>
    <scope>NUCLEOTIDE SEQUENCE</scope>
    <source>
        <strain evidence="20">CGMCC 1.14984</strain>
    </source>
</reference>
<dbReference type="Pfam" id="PF08447">
    <property type="entry name" value="PAS_3"/>
    <property type="match status" value="1"/>
</dbReference>
<keyword evidence="5" id="KW-0716">Sensory transduction</keyword>
<evidence type="ECO:0000313" key="20">
    <source>
        <dbReference type="EMBL" id="GGH94235.1"/>
    </source>
</evidence>
<feature type="transmembrane region" description="Helical" evidence="17">
    <location>
        <begin position="27"/>
        <end position="48"/>
    </location>
</feature>
<evidence type="ECO:0000256" key="5">
    <source>
        <dbReference type="ARBA" id="ARBA00022606"/>
    </source>
</evidence>
<dbReference type="InterPro" id="IPR000014">
    <property type="entry name" value="PAS"/>
</dbReference>
<evidence type="ECO:0000256" key="12">
    <source>
        <dbReference type="ARBA" id="ARBA00022840"/>
    </source>
</evidence>
<evidence type="ECO:0000256" key="11">
    <source>
        <dbReference type="ARBA" id="ARBA00022777"/>
    </source>
</evidence>
<evidence type="ECO:0000256" key="6">
    <source>
        <dbReference type="ARBA" id="ARBA00022630"/>
    </source>
</evidence>
<dbReference type="SMART" id="SM00911">
    <property type="entry name" value="HWE_HK"/>
    <property type="match status" value="1"/>
</dbReference>
<dbReference type="EMBL" id="BMGZ01000001">
    <property type="protein sequence ID" value="GGH94235.1"/>
    <property type="molecule type" value="Genomic_DNA"/>
</dbReference>
<keyword evidence="17" id="KW-1133">Transmembrane helix</keyword>
<dbReference type="EC" id="2.7.13.3" evidence="2"/>
<dbReference type="Proteomes" id="UP000621856">
    <property type="component" value="Unassembled WGS sequence"/>
</dbReference>
<dbReference type="NCBIfam" id="TIGR00229">
    <property type="entry name" value="sensory_box"/>
    <property type="match status" value="1"/>
</dbReference>
<keyword evidence="14" id="KW-0843">Virulence</keyword>
<gene>
    <name evidence="20" type="ORF">GCM10011355_07940</name>
</gene>
<feature type="transmembrane region" description="Helical" evidence="17">
    <location>
        <begin position="60"/>
        <end position="85"/>
    </location>
</feature>
<sequence length="499" mass="55495">MEGMLHNSYVAHGYCLMWKPWLVGLHGLSDILTALAYFAIPVAIFIFVKRRGDLEMKNLAWMFVAFITMCGLTHVVGLITLWAPIYETEGWVKGATAVVSVITAIAIFPLIPKALAIPSPSQLQLVNEQLSAEIDAHKKTLAELEAARAELELRVEQRTQALNESQTFLKRITDIAPTMLYVYDIENQRNEWINRNVVSALGYEPDEIQAMGSALFPTIMHPDDFARFKDHIENQKKLGTEDSVEFEYRLRASDGEWVWLLSQEMAYTRNNEGEVTHIIGAAHDITLRKEQEERIHLLMAEVNHRAKNLLTVVQSVARQTSRLSDPATFAEDLSNRLAGLAASQDLIVQGDWQGVRMRELVTSQLGHLGDSQLSRLVVEGDPITVSPAAAQGIGMALHELSTNALKYGALSNEAGTVLIAWTTKIGDEGEKFIISWQERDGPMVSPPEKTGFGRTVIERMAAHAVSGDVDLSYAPDGLKWTLSAPLDRVLNRTEQTGRT</sequence>
<organism evidence="20 21">
    <name type="scientific">Aquisalinus luteolus</name>
    <dbReference type="NCBI Taxonomy" id="1566827"/>
    <lineage>
        <taxon>Bacteria</taxon>
        <taxon>Pseudomonadati</taxon>
        <taxon>Pseudomonadota</taxon>
        <taxon>Alphaproteobacteria</taxon>
        <taxon>Parvularculales</taxon>
        <taxon>Parvularculaceae</taxon>
        <taxon>Aquisalinus</taxon>
    </lineage>
</organism>
<dbReference type="AlphaFoldDB" id="A0A8J3A5N4"/>
<evidence type="ECO:0000256" key="13">
    <source>
        <dbReference type="ARBA" id="ARBA00022991"/>
    </source>
</evidence>
<dbReference type="CDD" id="cd00130">
    <property type="entry name" value="PAS"/>
    <property type="match status" value="1"/>
</dbReference>
<keyword evidence="17" id="KW-0812">Transmembrane</keyword>
<keyword evidence="4" id="KW-0597">Phosphoprotein</keyword>
<name>A0A8J3A5N4_9PROT</name>
<dbReference type="Gene3D" id="3.30.565.10">
    <property type="entry name" value="Histidine kinase-like ATPase, C-terminal domain"/>
    <property type="match status" value="1"/>
</dbReference>
<dbReference type="GO" id="GO:0004673">
    <property type="term" value="F:protein histidine kinase activity"/>
    <property type="evidence" value="ECO:0007669"/>
    <property type="project" value="UniProtKB-EC"/>
</dbReference>
<dbReference type="PANTHER" id="PTHR41523:SF7">
    <property type="entry name" value="HISTIDINE KINASE"/>
    <property type="match status" value="1"/>
</dbReference>
<keyword evidence="17" id="KW-0472">Membrane</keyword>
<keyword evidence="3" id="KW-0600">Photoreceptor protein</keyword>
<evidence type="ECO:0000256" key="15">
    <source>
        <dbReference type="ARBA" id="ARBA00023170"/>
    </source>
</evidence>